<proteinExistence type="predicted"/>
<dbReference type="Pfam" id="PF13915">
    <property type="entry name" value="DUF4210"/>
    <property type="match status" value="1"/>
</dbReference>
<dbReference type="SMART" id="SM01177">
    <property type="entry name" value="DUF4210"/>
    <property type="match status" value="1"/>
</dbReference>
<evidence type="ECO:0000313" key="4">
    <source>
        <dbReference type="Proteomes" id="UP000184330"/>
    </source>
</evidence>
<feature type="compositionally biased region" description="Polar residues" evidence="1">
    <location>
        <begin position="254"/>
        <end position="268"/>
    </location>
</feature>
<feature type="region of interest" description="Disordered" evidence="1">
    <location>
        <begin position="681"/>
        <end position="754"/>
    </location>
</feature>
<dbReference type="InterPro" id="IPR051506">
    <property type="entry name" value="ATOS_Transcription_Regulators"/>
</dbReference>
<gene>
    <name evidence="3" type="ORF">PAC_12320</name>
</gene>
<dbReference type="EMBL" id="FJOG01000020">
    <property type="protein sequence ID" value="CZR62423.1"/>
    <property type="molecule type" value="Genomic_DNA"/>
</dbReference>
<dbReference type="PANTHER" id="PTHR13199:SF11">
    <property type="entry name" value="PROTEIN ATOSSA"/>
    <property type="match status" value="1"/>
</dbReference>
<dbReference type="InterPro" id="IPR025261">
    <property type="entry name" value="Atos-like_cons_dom"/>
</dbReference>
<feature type="compositionally biased region" description="Polar residues" evidence="1">
    <location>
        <begin position="722"/>
        <end position="740"/>
    </location>
</feature>
<feature type="compositionally biased region" description="Low complexity" evidence="1">
    <location>
        <begin position="741"/>
        <end position="754"/>
    </location>
</feature>
<feature type="region of interest" description="Disordered" evidence="1">
    <location>
        <begin position="457"/>
        <end position="476"/>
    </location>
</feature>
<dbReference type="OrthoDB" id="8625101at2759"/>
<dbReference type="Pfam" id="PF13889">
    <property type="entry name" value="Chromosome_seg"/>
    <property type="match status" value="1"/>
</dbReference>
<feature type="region of interest" description="Disordered" evidence="1">
    <location>
        <begin position="1"/>
        <end position="99"/>
    </location>
</feature>
<keyword evidence="4" id="KW-1185">Reference proteome</keyword>
<feature type="compositionally biased region" description="Polar residues" evidence="1">
    <location>
        <begin position="316"/>
        <end position="332"/>
    </location>
</feature>
<dbReference type="PANTHER" id="PTHR13199">
    <property type="entry name" value="GH03947P"/>
    <property type="match status" value="1"/>
</dbReference>
<dbReference type="AlphaFoldDB" id="A0A1L7XBM4"/>
<feature type="compositionally biased region" description="Basic and acidic residues" evidence="1">
    <location>
        <begin position="32"/>
        <end position="46"/>
    </location>
</feature>
<evidence type="ECO:0000259" key="2">
    <source>
        <dbReference type="SMART" id="SM01177"/>
    </source>
</evidence>
<feature type="region of interest" description="Disordered" evidence="1">
    <location>
        <begin position="485"/>
        <end position="507"/>
    </location>
</feature>
<feature type="region of interest" description="Disordered" evidence="1">
    <location>
        <begin position="416"/>
        <end position="450"/>
    </location>
</feature>
<reference evidence="3 4" key="1">
    <citation type="submission" date="2016-03" db="EMBL/GenBank/DDBJ databases">
        <authorList>
            <person name="Ploux O."/>
        </authorList>
    </citation>
    <scope>NUCLEOTIDE SEQUENCE [LARGE SCALE GENOMIC DNA]</scope>
    <source>
        <strain evidence="3 4">UAMH 11012</strain>
    </source>
</reference>
<feature type="region of interest" description="Disordered" evidence="1">
    <location>
        <begin position="227"/>
        <end position="350"/>
    </location>
</feature>
<name>A0A1L7XBM4_9HELO</name>
<organism evidence="3 4">
    <name type="scientific">Phialocephala subalpina</name>
    <dbReference type="NCBI Taxonomy" id="576137"/>
    <lineage>
        <taxon>Eukaryota</taxon>
        <taxon>Fungi</taxon>
        <taxon>Dikarya</taxon>
        <taxon>Ascomycota</taxon>
        <taxon>Pezizomycotina</taxon>
        <taxon>Leotiomycetes</taxon>
        <taxon>Helotiales</taxon>
        <taxon>Mollisiaceae</taxon>
        <taxon>Phialocephala</taxon>
        <taxon>Phialocephala fortinii species complex</taxon>
    </lineage>
</organism>
<feature type="compositionally biased region" description="Basic and acidic residues" evidence="1">
    <location>
        <begin position="61"/>
        <end position="70"/>
    </location>
</feature>
<accession>A0A1L7XBM4</accession>
<feature type="compositionally biased region" description="Polar residues" evidence="1">
    <location>
        <begin position="687"/>
        <end position="702"/>
    </location>
</feature>
<evidence type="ECO:0000313" key="3">
    <source>
        <dbReference type="EMBL" id="CZR62423.1"/>
    </source>
</evidence>
<dbReference type="STRING" id="576137.A0A1L7XBM4"/>
<feature type="region of interest" description="Disordered" evidence="1">
    <location>
        <begin position="106"/>
        <end position="125"/>
    </location>
</feature>
<evidence type="ECO:0000256" key="1">
    <source>
        <dbReference type="SAM" id="MobiDB-lite"/>
    </source>
</evidence>
<dbReference type="Proteomes" id="UP000184330">
    <property type="component" value="Unassembled WGS sequence"/>
</dbReference>
<sequence>MPIFQDDLGGAHDSPPSKPATRRSTSPVIEKSLARKLSEDSIRTDLCEGPLVESLEEESDMPSRDVESRPRTSGQGTSDRGAFIELLKRGESPTWLPNRNLESLFHDYDETPRKPSSNGSHSSPLLPAAEIAENPRSVGNEEDRYQAGLHIERPRSALHSGDFTEARETSGGSLLPTSSNLYRDGQNAWIATSPPRNFTPYQLDPRFPPAEGLNSINRARSRAPSLSSSYSSSFILKPPTSPLVQSESNEELDLSSQVDPISITSGYTRNPRRHTLNASHSIHSTPPGLPSSPFNRPLPHLRRDNTYPYQAHQPRRSLTSNPMPLPTSSPQTPAFLHSRRPSWQSDSSPLHHASMVGSYEESILRGRMSTTPSKPLDFVAQIGVLGLGKCKASLRCPAHVTLPFPAVFYSYESTAHGRTGKSEDGPSPYVGQIDLENGLPNPDEARENKKKRLSANLGSLARTQTEDLDMVDGPSTIQLSEREIRRAEKQKRRSTSPRAPPGGSYRIPEKGQVQIVIKNPNKTAVKLFLVPYDLTGMEPGTKTFIRQRSYSTGPIIDSALSSTQQIPTSSPLDRPTLRYLVHLHICSPSRGRFYLYKSIRVVFANRVPDGKEKLRNEISLPEPRFSVYKPGRDSSLGLALNTGAGASLAAEKAFRRRSSGFALGHSARNFDSMDGTTQALEKGFGGSSSTAHVRDFSTNTPVQPIPFSLYRKPVRSEDEDVQSASVQEPSLASDRSGNLHQSQNSGSSMSWDSNSTGIGAYDKLSKGDPGYGGNAFASSPDGRQLAEGLLAKKLRDLGVGMQSLQDQSDGI</sequence>
<feature type="domain" description="Atos-like conserved" evidence="2">
    <location>
        <begin position="355"/>
        <end position="430"/>
    </location>
</feature>
<feature type="compositionally biased region" description="Polar residues" evidence="1">
    <location>
        <begin position="114"/>
        <end position="123"/>
    </location>
</feature>
<dbReference type="InterPro" id="IPR033473">
    <property type="entry name" value="Atos-like_C"/>
</dbReference>
<protein>
    <recommendedName>
        <fullName evidence="2">Atos-like conserved domain-containing protein</fullName>
    </recommendedName>
</protein>